<comment type="caution">
    <text evidence="2">The sequence shown here is derived from an EMBL/GenBank/DDBJ whole genome shotgun (WGS) entry which is preliminary data.</text>
</comment>
<dbReference type="AlphaFoldDB" id="A0A8H8DK10"/>
<feature type="compositionally biased region" description="Low complexity" evidence="1">
    <location>
        <begin position="81"/>
        <end position="97"/>
    </location>
</feature>
<organism evidence="2 3">
    <name type="scientific">Olpidium bornovanus</name>
    <dbReference type="NCBI Taxonomy" id="278681"/>
    <lineage>
        <taxon>Eukaryota</taxon>
        <taxon>Fungi</taxon>
        <taxon>Fungi incertae sedis</taxon>
        <taxon>Olpidiomycota</taxon>
        <taxon>Olpidiomycotina</taxon>
        <taxon>Olpidiomycetes</taxon>
        <taxon>Olpidiales</taxon>
        <taxon>Olpidiaceae</taxon>
        <taxon>Olpidium</taxon>
    </lineage>
</organism>
<reference evidence="2 3" key="1">
    <citation type="journal article" name="Sci. Rep.">
        <title>Genome-scale phylogenetic analyses confirm Olpidium as the closest living zoosporic fungus to the non-flagellated, terrestrial fungi.</title>
        <authorList>
            <person name="Chang Y."/>
            <person name="Rochon D."/>
            <person name="Sekimoto S."/>
            <person name="Wang Y."/>
            <person name="Chovatia M."/>
            <person name="Sandor L."/>
            <person name="Salamov A."/>
            <person name="Grigoriev I.V."/>
            <person name="Stajich J.E."/>
            <person name="Spatafora J.W."/>
        </authorList>
    </citation>
    <scope>NUCLEOTIDE SEQUENCE [LARGE SCALE GENOMIC DNA]</scope>
    <source>
        <strain evidence="2">S191</strain>
    </source>
</reference>
<feature type="region of interest" description="Disordered" evidence="1">
    <location>
        <begin position="1"/>
        <end position="128"/>
    </location>
</feature>
<feature type="compositionally biased region" description="Low complexity" evidence="1">
    <location>
        <begin position="7"/>
        <end position="41"/>
    </location>
</feature>
<evidence type="ECO:0000313" key="2">
    <source>
        <dbReference type="EMBL" id="KAG5461424.1"/>
    </source>
</evidence>
<keyword evidence="3" id="KW-1185">Reference proteome</keyword>
<sequence length="285" mass="30785">MSADNHQQVQDADRVAAAAVPGERTSGTSAAAAADGVASTSIENQRRLRREARQKRILASGANRLNQITATFSGVQPPPAADAAAAPRDAEVPRAAATSAGEQRERGENEKDSKRAPPGNPRPEPSPSELYAQLAGLRRRFRDHDGDGDENEDEDGFGPDFSFARQNEGFEQMFAQNLPVAGPVGEIAGDATARTTERGEVEGRAPSQRAGACAVRRLRRVLHPDRRSIGGLEAVRVTCQASPRRRFPVGADIDSGAQMCFRGSDDPVLLDRCRLKKRDPFFCRF</sequence>
<feature type="compositionally biased region" description="Polar residues" evidence="1">
    <location>
        <begin position="63"/>
        <end position="74"/>
    </location>
</feature>
<evidence type="ECO:0000313" key="3">
    <source>
        <dbReference type="Proteomes" id="UP000673691"/>
    </source>
</evidence>
<evidence type="ECO:0000256" key="1">
    <source>
        <dbReference type="SAM" id="MobiDB-lite"/>
    </source>
</evidence>
<dbReference type="EMBL" id="JAEFCI010003680">
    <property type="protein sequence ID" value="KAG5461424.1"/>
    <property type="molecule type" value="Genomic_DNA"/>
</dbReference>
<name>A0A8H8DK10_9FUNG</name>
<feature type="compositionally biased region" description="Acidic residues" evidence="1">
    <location>
        <begin position="146"/>
        <end position="157"/>
    </location>
</feature>
<accession>A0A8H8DK10</accession>
<feature type="compositionally biased region" description="Basic residues" evidence="1">
    <location>
        <begin position="47"/>
        <end position="56"/>
    </location>
</feature>
<feature type="compositionally biased region" description="Basic and acidic residues" evidence="1">
    <location>
        <begin position="102"/>
        <end position="115"/>
    </location>
</feature>
<gene>
    <name evidence="2" type="ORF">BJ554DRAFT_6389</name>
</gene>
<dbReference type="Proteomes" id="UP000673691">
    <property type="component" value="Unassembled WGS sequence"/>
</dbReference>
<feature type="region of interest" description="Disordered" evidence="1">
    <location>
        <begin position="142"/>
        <end position="162"/>
    </location>
</feature>
<proteinExistence type="predicted"/>
<protein>
    <submittedName>
        <fullName evidence="2">Uncharacterized protein</fullName>
    </submittedName>
</protein>